<evidence type="ECO:0000313" key="2">
    <source>
        <dbReference type="Proteomes" id="UP000315295"/>
    </source>
</evidence>
<dbReference type="EMBL" id="VIEB01000547">
    <property type="protein sequence ID" value="TQD87117.1"/>
    <property type="molecule type" value="Genomic_DNA"/>
</dbReference>
<evidence type="ECO:0000313" key="1">
    <source>
        <dbReference type="EMBL" id="TQD87117.1"/>
    </source>
</evidence>
<gene>
    <name evidence="1" type="ORF">C1H46_027336</name>
</gene>
<dbReference type="AlphaFoldDB" id="A0A540LKV7"/>
<protein>
    <submittedName>
        <fullName evidence="1">Uncharacterized protein</fullName>
    </submittedName>
</protein>
<proteinExistence type="predicted"/>
<reference evidence="1 2" key="1">
    <citation type="journal article" date="2019" name="G3 (Bethesda)">
        <title>Sequencing of a Wild Apple (Malus baccata) Genome Unravels the Differences Between Cultivated and Wild Apple Species Regarding Disease Resistance and Cold Tolerance.</title>
        <authorList>
            <person name="Chen X."/>
        </authorList>
    </citation>
    <scope>NUCLEOTIDE SEQUENCE [LARGE SCALE GENOMIC DNA]</scope>
    <source>
        <strain evidence="2">cv. Shandingzi</strain>
        <tissue evidence="1">Leaves</tissue>
    </source>
</reference>
<organism evidence="1 2">
    <name type="scientific">Malus baccata</name>
    <name type="common">Siberian crab apple</name>
    <name type="synonym">Pyrus baccata</name>
    <dbReference type="NCBI Taxonomy" id="106549"/>
    <lineage>
        <taxon>Eukaryota</taxon>
        <taxon>Viridiplantae</taxon>
        <taxon>Streptophyta</taxon>
        <taxon>Embryophyta</taxon>
        <taxon>Tracheophyta</taxon>
        <taxon>Spermatophyta</taxon>
        <taxon>Magnoliopsida</taxon>
        <taxon>eudicotyledons</taxon>
        <taxon>Gunneridae</taxon>
        <taxon>Pentapetalae</taxon>
        <taxon>rosids</taxon>
        <taxon>fabids</taxon>
        <taxon>Rosales</taxon>
        <taxon>Rosaceae</taxon>
        <taxon>Amygdaloideae</taxon>
        <taxon>Maleae</taxon>
        <taxon>Malus</taxon>
    </lineage>
</organism>
<accession>A0A540LKV7</accession>
<name>A0A540LKV7_MALBA</name>
<keyword evidence="2" id="KW-1185">Reference proteome</keyword>
<comment type="caution">
    <text evidence="1">The sequence shown here is derived from an EMBL/GenBank/DDBJ whole genome shotgun (WGS) entry which is preliminary data.</text>
</comment>
<dbReference type="Proteomes" id="UP000315295">
    <property type="component" value="Unassembled WGS sequence"/>
</dbReference>
<sequence length="72" mass="7717">MVLSRDDFEVLSVLGELENSVPVRLLVLVVDLGFNGEKSVGDGNYLLGGLEPGVSLSGSDRESLGLLQVMRR</sequence>